<reference evidence="1 2" key="1">
    <citation type="submission" date="2017-08" db="EMBL/GenBank/DDBJ databases">
        <title>WGS of Clinical strains of the CDC Group NO-1 linked to zoonotic infections in humans.</title>
        <authorList>
            <person name="Bernier A.-M."/>
            <person name="Bernard K."/>
        </authorList>
    </citation>
    <scope>NUCLEOTIDE SEQUENCE [LARGE SCALE GENOMIC DNA]</scope>
    <source>
        <strain evidence="1 2">NML79-0751</strain>
    </source>
</reference>
<evidence type="ECO:0000313" key="1">
    <source>
        <dbReference type="EMBL" id="PAT39333.1"/>
    </source>
</evidence>
<name>A0A2A2ANK9_9BURK</name>
<protein>
    <submittedName>
        <fullName evidence="1">Uncharacterized protein</fullName>
    </submittedName>
</protein>
<gene>
    <name evidence="1" type="ORF">CK623_10780</name>
</gene>
<organism evidence="1 2">
    <name type="scientific">Vandammella animalimorsus</name>
    <dbReference type="NCBI Taxonomy" id="2029117"/>
    <lineage>
        <taxon>Bacteria</taxon>
        <taxon>Pseudomonadati</taxon>
        <taxon>Pseudomonadota</taxon>
        <taxon>Betaproteobacteria</taxon>
        <taxon>Burkholderiales</taxon>
        <taxon>Comamonadaceae</taxon>
        <taxon>Vandammella</taxon>
    </lineage>
</organism>
<dbReference type="AlphaFoldDB" id="A0A2A2ANK9"/>
<proteinExistence type="predicted"/>
<dbReference type="EMBL" id="NSJD01000019">
    <property type="protein sequence ID" value="PAT39333.1"/>
    <property type="molecule type" value="Genomic_DNA"/>
</dbReference>
<evidence type="ECO:0000313" key="2">
    <source>
        <dbReference type="Proteomes" id="UP000218644"/>
    </source>
</evidence>
<comment type="caution">
    <text evidence="1">The sequence shown here is derived from an EMBL/GenBank/DDBJ whole genome shotgun (WGS) entry which is preliminary data.</text>
</comment>
<sequence length="205" mass="22421">MQIARDDASSIGINLYADHLSESDDAVVFNTGWSGTLGFNLLGGEEPFESWRLLAEPARDGLEAASRPENQRLDSFDDFKNILFATAAYEAAWKASSFEAGAVAAYELARFIAFVQTRRLLPGNDAYLRSIAAQIEINLANDNWLGLVKDVAAFSPAISPAVNLMADVGPANFLDMMRSAYEGQALLWQTKHAQFQDAAYAFSAR</sequence>
<accession>A0A2A2ANK9</accession>
<dbReference type="Proteomes" id="UP000218644">
    <property type="component" value="Unassembled WGS sequence"/>
</dbReference>